<sequence length="37" mass="4326">MLSVRQTQTNSSVFLGPIYANRLVRLRAYYYTALVIF</sequence>
<name>A0A0S2ISZ6_LEPBO</name>
<dbReference type="EMBL" id="CP012029">
    <property type="protein sequence ID" value="ALO26779.1"/>
    <property type="molecule type" value="Genomic_DNA"/>
</dbReference>
<proteinExistence type="predicted"/>
<gene>
    <name evidence="1" type="ORF">LBBP_02548</name>
</gene>
<evidence type="ECO:0000313" key="2">
    <source>
        <dbReference type="Proteomes" id="UP000058857"/>
    </source>
</evidence>
<protein>
    <submittedName>
        <fullName evidence="1">Uncharacterized protein</fullName>
    </submittedName>
</protein>
<accession>A0A0S2ISZ6</accession>
<evidence type="ECO:0000313" key="1">
    <source>
        <dbReference type="EMBL" id="ALO26779.1"/>
    </source>
</evidence>
<reference evidence="1 2" key="1">
    <citation type="journal article" date="2015" name="PLoS Negl. Trop. Dis.">
        <title>Distribution of Plasmids in Distinct Leptospira Pathogenic Species.</title>
        <authorList>
            <person name="Wang Y."/>
            <person name="Zhuang X."/>
            <person name="Zhong Y."/>
            <person name="Zhang C."/>
            <person name="Zhang Y."/>
            <person name="Zeng L."/>
            <person name="Zhu Y."/>
            <person name="He P."/>
            <person name="Dong K."/>
            <person name="Pal U."/>
            <person name="Guo X."/>
            <person name="Qin J."/>
        </authorList>
    </citation>
    <scope>NUCLEOTIDE SEQUENCE [LARGE SCALE GENOMIC DNA]</scope>
    <source>
        <strain evidence="1 2">56604</strain>
    </source>
</reference>
<dbReference type="Proteomes" id="UP000058857">
    <property type="component" value="Chromosome 1"/>
</dbReference>
<dbReference type="AlphaFoldDB" id="A0A0S2ISZ6"/>
<organism evidence="1">
    <name type="scientific">Leptospira borgpetersenii serovar Ballum</name>
    <dbReference type="NCBI Taxonomy" id="280505"/>
    <lineage>
        <taxon>Bacteria</taxon>
        <taxon>Pseudomonadati</taxon>
        <taxon>Spirochaetota</taxon>
        <taxon>Spirochaetia</taxon>
        <taxon>Leptospirales</taxon>
        <taxon>Leptospiraceae</taxon>
        <taxon>Leptospira</taxon>
    </lineage>
</organism>
<dbReference type="PATRIC" id="fig|280505.15.peg.2491"/>